<proteinExistence type="predicted"/>
<dbReference type="InterPro" id="IPR000073">
    <property type="entry name" value="AB_hydrolase_1"/>
</dbReference>
<dbReference type="SUPFAM" id="SSF53474">
    <property type="entry name" value="alpha/beta-Hydrolases"/>
    <property type="match status" value="1"/>
</dbReference>
<organism evidence="2">
    <name type="scientific">Singulisphaera sp. Ch08</name>
    <dbReference type="NCBI Taxonomy" id="3120278"/>
    <lineage>
        <taxon>Bacteria</taxon>
        <taxon>Pseudomonadati</taxon>
        <taxon>Planctomycetota</taxon>
        <taxon>Planctomycetia</taxon>
        <taxon>Isosphaerales</taxon>
        <taxon>Isosphaeraceae</taxon>
        <taxon>Singulisphaera</taxon>
    </lineage>
</organism>
<dbReference type="Pfam" id="PF12697">
    <property type="entry name" value="Abhydrolase_6"/>
    <property type="match status" value="1"/>
</dbReference>
<dbReference type="PANTHER" id="PTHR43358">
    <property type="entry name" value="ALPHA/BETA-HYDROLASE"/>
    <property type="match status" value="1"/>
</dbReference>
<reference evidence="2" key="1">
    <citation type="submission" date="2024-05" db="EMBL/GenBank/DDBJ databases">
        <title>Planctomycetes of the genus Singulisphaera possess chitinolytic capabilities.</title>
        <authorList>
            <person name="Ivanova A."/>
        </authorList>
    </citation>
    <scope>NUCLEOTIDE SEQUENCE</scope>
    <source>
        <strain evidence="2">Ch08T</strain>
    </source>
</reference>
<dbReference type="GO" id="GO:0016787">
    <property type="term" value="F:hydrolase activity"/>
    <property type="evidence" value="ECO:0007669"/>
    <property type="project" value="UniProtKB-KW"/>
</dbReference>
<dbReference type="InterPro" id="IPR029058">
    <property type="entry name" value="AB_hydrolase_fold"/>
</dbReference>
<dbReference type="PANTHER" id="PTHR43358:SF4">
    <property type="entry name" value="ALPHA_BETA HYDROLASE FOLD-1 DOMAIN-CONTAINING PROTEIN"/>
    <property type="match status" value="1"/>
</dbReference>
<evidence type="ECO:0000313" key="2">
    <source>
        <dbReference type="EMBL" id="XBH08001.1"/>
    </source>
</evidence>
<dbReference type="RefSeq" id="WP_406700839.1">
    <property type="nucleotide sequence ID" value="NZ_CP155447.1"/>
</dbReference>
<dbReference type="EMBL" id="CP155447">
    <property type="protein sequence ID" value="XBH08001.1"/>
    <property type="molecule type" value="Genomic_DNA"/>
</dbReference>
<dbReference type="InterPro" id="IPR052920">
    <property type="entry name" value="DNA-binding_regulatory"/>
</dbReference>
<dbReference type="Gene3D" id="3.40.50.1820">
    <property type="entry name" value="alpha/beta hydrolase"/>
    <property type="match status" value="1"/>
</dbReference>
<gene>
    <name evidence="2" type="ORF">V5E97_18790</name>
</gene>
<sequence length="345" mass="38979">MSTSSLLILLVPTLVALGLLAVFLIHVAIRYTPIVGRVFEEKPLFLPLRVRPVEDDGEAVSFTTKDGLKLAGTYLTARSATRLGVLVFCHEYLSDRWSYRPYADYLRDLGFDIFTFDFRNHGQSESDPQYKPLQWVTDHEIADLRAALAYLRSRPDRDPAGFGLFGISRGGGTALVTAARDLGVWGVITDGAFPTRGTMLAYILRWAEIYVGSPILWKRMPLWVFSYVGFMGRMQSQRNLRCHFPDVERAVARLAPRPWLMIHGGKDAYIGPEIARLLFAEAREPKEMWIVPGAKHNRCREVQPETYAERITSFLGRVAPRRALPKDVLKSTNQMTKEMTSSGVL</sequence>
<dbReference type="AlphaFoldDB" id="A0AAU7CS20"/>
<evidence type="ECO:0000259" key="1">
    <source>
        <dbReference type="Pfam" id="PF12697"/>
    </source>
</evidence>
<feature type="domain" description="AB hydrolase-1" evidence="1">
    <location>
        <begin position="96"/>
        <end position="309"/>
    </location>
</feature>
<keyword evidence="2" id="KW-0378">Hydrolase</keyword>
<accession>A0AAU7CS20</accession>
<name>A0AAU7CS20_9BACT</name>
<protein>
    <submittedName>
        <fullName evidence="2">Alpha/beta fold hydrolase</fullName>
    </submittedName>
</protein>